<dbReference type="Gene3D" id="1.10.510.10">
    <property type="entry name" value="Transferase(Phosphotransferase) domain 1"/>
    <property type="match status" value="1"/>
</dbReference>
<evidence type="ECO:0000256" key="1">
    <source>
        <dbReference type="ARBA" id="ARBA00022679"/>
    </source>
</evidence>
<dbReference type="InterPro" id="IPR000719">
    <property type="entry name" value="Prot_kinase_dom"/>
</dbReference>
<feature type="binding site" evidence="10">
    <location>
        <position position="51"/>
    </location>
    <ligand>
        <name>ATP</name>
        <dbReference type="ChEBI" id="CHEBI:30616"/>
    </ligand>
</feature>
<name>A0A8D0ARY1_SANLU</name>
<feature type="domain" description="Protein kinase" evidence="11">
    <location>
        <begin position="22"/>
        <end position="212"/>
    </location>
</feature>
<proteinExistence type="inferred from homology"/>
<evidence type="ECO:0000256" key="8">
    <source>
        <dbReference type="ARBA" id="ARBA00049299"/>
    </source>
</evidence>
<dbReference type="InterPro" id="IPR008266">
    <property type="entry name" value="Tyr_kinase_AS"/>
</dbReference>
<dbReference type="PROSITE" id="PS00107">
    <property type="entry name" value="PROTEIN_KINASE_ATP"/>
    <property type="match status" value="1"/>
</dbReference>
<comment type="catalytic activity">
    <reaction evidence="7">
        <text>L-seryl-[protein] + ATP = O-phospho-L-seryl-[protein] + ADP + H(+)</text>
        <dbReference type="Rhea" id="RHEA:17989"/>
        <dbReference type="Rhea" id="RHEA-COMP:9863"/>
        <dbReference type="Rhea" id="RHEA-COMP:11604"/>
        <dbReference type="ChEBI" id="CHEBI:15378"/>
        <dbReference type="ChEBI" id="CHEBI:29999"/>
        <dbReference type="ChEBI" id="CHEBI:30616"/>
        <dbReference type="ChEBI" id="CHEBI:83421"/>
        <dbReference type="ChEBI" id="CHEBI:456216"/>
        <dbReference type="EC" id="2.7.12.2"/>
    </reaction>
</comment>
<comment type="similarity">
    <text evidence="5">Belongs to the protein kinase superfamily. STE Ser/Thr protein kinase family. MAP kinase kinase subfamily.</text>
</comment>
<dbReference type="SMART" id="SM00220">
    <property type="entry name" value="S_TKc"/>
    <property type="match status" value="1"/>
</dbReference>
<dbReference type="PANTHER" id="PTHR48013">
    <property type="entry name" value="DUAL SPECIFICITY MITOGEN-ACTIVATED PROTEIN KINASE KINASE 5-RELATED"/>
    <property type="match status" value="1"/>
</dbReference>
<dbReference type="PROSITE" id="PS00109">
    <property type="entry name" value="PROTEIN_KINASE_TYR"/>
    <property type="match status" value="1"/>
</dbReference>
<dbReference type="PROSITE" id="PS50011">
    <property type="entry name" value="PROTEIN_KINASE_DOM"/>
    <property type="match status" value="1"/>
</dbReference>
<comment type="catalytic activity">
    <reaction evidence="8">
        <text>L-threonyl-[protein] + ATP = O-phospho-L-threonyl-[protein] + ADP + H(+)</text>
        <dbReference type="Rhea" id="RHEA:46608"/>
        <dbReference type="Rhea" id="RHEA-COMP:11060"/>
        <dbReference type="Rhea" id="RHEA-COMP:11605"/>
        <dbReference type="ChEBI" id="CHEBI:15378"/>
        <dbReference type="ChEBI" id="CHEBI:30013"/>
        <dbReference type="ChEBI" id="CHEBI:30616"/>
        <dbReference type="ChEBI" id="CHEBI:61977"/>
        <dbReference type="ChEBI" id="CHEBI:456216"/>
        <dbReference type="EC" id="2.7.12.2"/>
    </reaction>
</comment>
<keyword evidence="1" id="KW-0808">Transferase</keyword>
<keyword evidence="4 10" id="KW-0067">ATP-binding</keyword>
<reference evidence="12" key="2">
    <citation type="submission" date="2025-09" db="UniProtKB">
        <authorList>
            <consortium name="Ensembl"/>
        </authorList>
    </citation>
    <scope>IDENTIFICATION</scope>
</reference>
<sequence length="212" mass="23440">LYSLNKYMLQTRSHQMQLLSFPVVGAVIGAGTYGTVYKATCRKTGKEFALKCHKHGVEDIHDCFIHNGMMAILMSYAPYTLSNMIHSGHLRCHEQVRALEMIPLSFAARFSVQAAHALSYMHGLNLVHRDLTPVNVLVNISGIEEHTARVGLCTQIESLGSYDVVTFLGTREKANANLVAQWGLCELVYVFTSIYGLLVFREGLLGAPQVPG</sequence>
<dbReference type="Pfam" id="PF00069">
    <property type="entry name" value="Pkinase"/>
    <property type="match status" value="1"/>
</dbReference>
<evidence type="ECO:0000256" key="2">
    <source>
        <dbReference type="ARBA" id="ARBA00022741"/>
    </source>
</evidence>
<evidence type="ECO:0000256" key="10">
    <source>
        <dbReference type="PROSITE-ProRule" id="PRU10141"/>
    </source>
</evidence>
<evidence type="ECO:0000256" key="5">
    <source>
        <dbReference type="ARBA" id="ARBA00038035"/>
    </source>
</evidence>
<dbReference type="InterPro" id="IPR017441">
    <property type="entry name" value="Protein_kinase_ATP_BS"/>
</dbReference>
<dbReference type="GO" id="GO:0005524">
    <property type="term" value="F:ATP binding"/>
    <property type="evidence" value="ECO:0007669"/>
    <property type="project" value="UniProtKB-UniRule"/>
</dbReference>
<evidence type="ECO:0000256" key="6">
    <source>
        <dbReference type="ARBA" id="ARBA00038999"/>
    </source>
</evidence>
<evidence type="ECO:0000256" key="7">
    <source>
        <dbReference type="ARBA" id="ARBA00049014"/>
    </source>
</evidence>
<evidence type="ECO:0000256" key="4">
    <source>
        <dbReference type="ARBA" id="ARBA00022840"/>
    </source>
</evidence>
<accession>A0A8D0ARY1</accession>
<dbReference type="Gene3D" id="3.30.200.20">
    <property type="entry name" value="Phosphorylase Kinase, domain 1"/>
    <property type="match status" value="1"/>
</dbReference>
<dbReference type="GO" id="GO:0004708">
    <property type="term" value="F:MAP kinase kinase activity"/>
    <property type="evidence" value="ECO:0007669"/>
    <property type="project" value="UniProtKB-EC"/>
</dbReference>
<dbReference type="Ensembl" id="ENSSLUT00000056786.1">
    <property type="protein sequence ID" value="ENSSLUP00000055174.1"/>
    <property type="gene ID" value="ENSSLUG00000023813.1"/>
</dbReference>
<dbReference type="Proteomes" id="UP000694568">
    <property type="component" value="Unplaced"/>
</dbReference>
<dbReference type="EC" id="2.7.12.2" evidence="6"/>
<evidence type="ECO:0000259" key="11">
    <source>
        <dbReference type="PROSITE" id="PS50011"/>
    </source>
</evidence>
<dbReference type="AlphaFoldDB" id="A0A8D0ARY1"/>
<evidence type="ECO:0000313" key="13">
    <source>
        <dbReference type="Proteomes" id="UP000694568"/>
    </source>
</evidence>
<comment type="catalytic activity">
    <reaction evidence="9">
        <text>L-tyrosyl-[protein] + ATP = O-phospho-L-tyrosyl-[protein] + ADP + H(+)</text>
        <dbReference type="Rhea" id="RHEA:10596"/>
        <dbReference type="Rhea" id="RHEA-COMP:10136"/>
        <dbReference type="Rhea" id="RHEA-COMP:20101"/>
        <dbReference type="ChEBI" id="CHEBI:15378"/>
        <dbReference type="ChEBI" id="CHEBI:30616"/>
        <dbReference type="ChEBI" id="CHEBI:46858"/>
        <dbReference type="ChEBI" id="CHEBI:61978"/>
        <dbReference type="ChEBI" id="CHEBI:456216"/>
        <dbReference type="EC" id="2.7.12.2"/>
    </reaction>
</comment>
<dbReference type="GeneTree" id="ENSGT00940000180479"/>
<evidence type="ECO:0000313" key="12">
    <source>
        <dbReference type="Ensembl" id="ENSSLUP00000055174.1"/>
    </source>
</evidence>
<keyword evidence="13" id="KW-1185">Reference proteome</keyword>
<keyword evidence="3" id="KW-0418">Kinase</keyword>
<protein>
    <recommendedName>
        <fullName evidence="6">mitogen-activated protein kinase kinase</fullName>
        <ecNumber evidence="6">2.7.12.2</ecNumber>
    </recommendedName>
</protein>
<dbReference type="InterPro" id="IPR011009">
    <property type="entry name" value="Kinase-like_dom_sf"/>
</dbReference>
<dbReference type="PANTHER" id="PTHR48013:SF9">
    <property type="entry name" value="DUAL SPECIFICITY MITOGEN-ACTIVATED PROTEIN KINASE KINASE 5"/>
    <property type="match status" value="1"/>
</dbReference>
<reference evidence="12" key="1">
    <citation type="submission" date="2025-08" db="UniProtKB">
        <authorList>
            <consortium name="Ensembl"/>
        </authorList>
    </citation>
    <scope>IDENTIFICATION</scope>
</reference>
<evidence type="ECO:0000256" key="9">
    <source>
        <dbReference type="ARBA" id="ARBA00051693"/>
    </source>
</evidence>
<dbReference type="SUPFAM" id="SSF56112">
    <property type="entry name" value="Protein kinase-like (PK-like)"/>
    <property type="match status" value="1"/>
</dbReference>
<evidence type="ECO:0000256" key="3">
    <source>
        <dbReference type="ARBA" id="ARBA00022777"/>
    </source>
</evidence>
<organism evidence="12 13">
    <name type="scientific">Sander lucioperca</name>
    <name type="common">Pike-perch</name>
    <name type="synonym">Perca lucioperca</name>
    <dbReference type="NCBI Taxonomy" id="283035"/>
    <lineage>
        <taxon>Eukaryota</taxon>
        <taxon>Metazoa</taxon>
        <taxon>Chordata</taxon>
        <taxon>Craniata</taxon>
        <taxon>Vertebrata</taxon>
        <taxon>Euteleostomi</taxon>
        <taxon>Actinopterygii</taxon>
        <taxon>Neopterygii</taxon>
        <taxon>Teleostei</taxon>
        <taxon>Neoteleostei</taxon>
        <taxon>Acanthomorphata</taxon>
        <taxon>Eupercaria</taxon>
        <taxon>Perciformes</taxon>
        <taxon>Percoidei</taxon>
        <taxon>Percidae</taxon>
        <taxon>Luciopercinae</taxon>
        <taxon>Sander</taxon>
    </lineage>
</organism>
<keyword evidence="2 10" id="KW-0547">Nucleotide-binding</keyword>